<feature type="compositionally biased region" description="Polar residues" evidence="1">
    <location>
        <begin position="25"/>
        <end position="34"/>
    </location>
</feature>
<accession>A0A8S9PSP8</accession>
<protein>
    <submittedName>
        <fullName evidence="2">Uncharacterized protein</fullName>
    </submittedName>
</protein>
<sequence length="78" mass="8664">MPSPTRIYKFSKSIDDSIESDSTIPASTIPTRDSTIPARDSRIPARDSTTPAISLTRFDYSDDVDVRRDLAKTTSLNE</sequence>
<name>A0A8S9PSP8_BRACR</name>
<gene>
    <name evidence="2" type="ORF">F2Q69_00050352</name>
</gene>
<dbReference type="Proteomes" id="UP000712600">
    <property type="component" value="Unassembled WGS sequence"/>
</dbReference>
<evidence type="ECO:0000313" key="3">
    <source>
        <dbReference type="Proteomes" id="UP000712600"/>
    </source>
</evidence>
<dbReference type="EMBL" id="QGKX02001347">
    <property type="protein sequence ID" value="KAF3521616.1"/>
    <property type="molecule type" value="Genomic_DNA"/>
</dbReference>
<proteinExistence type="predicted"/>
<evidence type="ECO:0000256" key="1">
    <source>
        <dbReference type="SAM" id="MobiDB-lite"/>
    </source>
</evidence>
<evidence type="ECO:0000313" key="2">
    <source>
        <dbReference type="EMBL" id="KAF3521616.1"/>
    </source>
</evidence>
<feature type="region of interest" description="Disordered" evidence="1">
    <location>
        <begin position="19"/>
        <end position="47"/>
    </location>
</feature>
<comment type="caution">
    <text evidence="2">The sequence shown here is derived from an EMBL/GenBank/DDBJ whole genome shotgun (WGS) entry which is preliminary data.</text>
</comment>
<dbReference type="AlphaFoldDB" id="A0A8S9PSP8"/>
<reference evidence="2" key="1">
    <citation type="submission" date="2019-12" db="EMBL/GenBank/DDBJ databases">
        <title>Genome sequencing and annotation of Brassica cretica.</title>
        <authorList>
            <person name="Studholme D.J."/>
            <person name="Sarris P."/>
        </authorList>
    </citation>
    <scope>NUCLEOTIDE SEQUENCE</scope>
    <source>
        <strain evidence="2">PFS-109/04</strain>
        <tissue evidence="2">Leaf</tissue>
    </source>
</reference>
<organism evidence="2 3">
    <name type="scientific">Brassica cretica</name>
    <name type="common">Mustard</name>
    <dbReference type="NCBI Taxonomy" id="69181"/>
    <lineage>
        <taxon>Eukaryota</taxon>
        <taxon>Viridiplantae</taxon>
        <taxon>Streptophyta</taxon>
        <taxon>Embryophyta</taxon>
        <taxon>Tracheophyta</taxon>
        <taxon>Spermatophyta</taxon>
        <taxon>Magnoliopsida</taxon>
        <taxon>eudicotyledons</taxon>
        <taxon>Gunneridae</taxon>
        <taxon>Pentapetalae</taxon>
        <taxon>rosids</taxon>
        <taxon>malvids</taxon>
        <taxon>Brassicales</taxon>
        <taxon>Brassicaceae</taxon>
        <taxon>Brassiceae</taxon>
        <taxon>Brassica</taxon>
    </lineage>
</organism>